<evidence type="ECO:0000313" key="2">
    <source>
        <dbReference type="EMBL" id="AIC11019.1"/>
    </source>
</evidence>
<reference evidence="2 3" key="1">
    <citation type="submission" date="2013-08" db="EMBL/GenBank/DDBJ databases">
        <authorList>
            <person name="Stouthamer R."/>
            <person name="Nunney L."/>
        </authorList>
    </citation>
    <scope>NUCLEOTIDE SEQUENCE [LARGE SCALE GENOMIC DNA]</scope>
    <source>
        <strain evidence="3">ann-1</strain>
    </source>
</reference>
<sequence length="94" mass="10795">MAARLQRLSIGRASFYCLLRRQSPRPLCLLFLVMYLGTILFVGYPYRGFHLALNVPIRDFFAVLMCACIAMIGCICLCSYGEAPWGDMRLHWNK</sequence>
<keyword evidence="1" id="KW-1133">Transmembrane helix</keyword>
<feature type="transmembrane region" description="Helical" evidence="1">
    <location>
        <begin position="27"/>
        <end position="48"/>
    </location>
</feature>
<dbReference type="PATRIC" id="fig|155920.8.peg.639"/>
<evidence type="ECO:0000313" key="3">
    <source>
        <dbReference type="Proteomes" id="UP000027215"/>
    </source>
</evidence>
<dbReference type="KEGG" id="xfs:D934_02645"/>
<organism evidence="2 3">
    <name type="scientific">Xylella fastidiosa subsp. sandyi Ann-1</name>
    <dbReference type="NCBI Taxonomy" id="155920"/>
    <lineage>
        <taxon>Bacteria</taxon>
        <taxon>Pseudomonadati</taxon>
        <taxon>Pseudomonadota</taxon>
        <taxon>Gammaproteobacteria</taxon>
        <taxon>Lysobacterales</taxon>
        <taxon>Lysobacteraceae</taxon>
        <taxon>Xylella</taxon>
    </lineage>
</organism>
<keyword evidence="1" id="KW-0812">Transmembrane</keyword>
<keyword evidence="1" id="KW-0472">Membrane</keyword>
<name>A0A060H2N7_XYLFS</name>
<dbReference type="EMBL" id="CP006696">
    <property type="protein sequence ID" value="AIC11019.1"/>
    <property type="molecule type" value="Genomic_DNA"/>
</dbReference>
<feature type="transmembrane region" description="Helical" evidence="1">
    <location>
        <begin position="60"/>
        <end position="80"/>
    </location>
</feature>
<dbReference type="Proteomes" id="UP000027215">
    <property type="component" value="Chromosome"/>
</dbReference>
<protein>
    <submittedName>
        <fullName evidence="2">Uncharacterized protein</fullName>
    </submittedName>
</protein>
<dbReference type="HOGENOM" id="CLU_185409_0_0_6"/>
<proteinExistence type="predicted"/>
<evidence type="ECO:0000256" key="1">
    <source>
        <dbReference type="SAM" id="Phobius"/>
    </source>
</evidence>
<accession>A0A060H2N7</accession>
<dbReference type="AlphaFoldDB" id="A0A060H2N7"/>
<gene>
    <name evidence="2" type="ORF">D934_02645</name>
</gene>